<dbReference type="InParanoid" id="A0A286UL28"/>
<name>A0A286UL28_9AGAM</name>
<dbReference type="OrthoDB" id="447103at2759"/>
<evidence type="ECO:0000313" key="3">
    <source>
        <dbReference type="EMBL" id="PAV20326.1"/>
    </source>
</evidence>
<sequence>MDLLRNLGSAAVSSLVQKSGLNLPFTLGEKNTYFEGRTIWTLHDATKRDDGSAVSVFVFNANQPPRKNLLPFAKNALRKLRTVRHPDVLKFIDAVENDSMVYIMTERVTPLGQAIRDKSGAGREDWIIWGLQRISTALAFVNDSCVSTHGNVRQDSIFVSPSGEWKLGGFELLSSIKDDSAVLYTLGSLLPDANRFTSPEVKRGGWSTLKELQPSAADSFSLGLLIYTVFNPDEGLPPTANPPHPPPTPASRGNIPNTIFNMYKGLLIPTASVRLSPAAFLEAGMSQTGSGFFASNPYVRICTGLDQFNVSNEAEKNVLLRTLREASPNLPPEFASHRVLPTLVSALDFGATAQAILPIVLQLGVHAPPSHYSSIVLAPVTKLFASPDRGTRMALLEHLPQYIDKLDNKTVTDKVWPHLQTGFADTIAVIREATVKSIGLLYPKLNDRIMNNDLLRHLAKMQMDPEAAIRTNTCILLGRIAPALGYNTKKKVLVPAFARSLKDPFVHARVAGIMAFMATIDCFDAEDAATKVIPCISSTLIDREKLVRDQAFKAVELFVKKLETHAASMPETALNADGQPNTILPVSSQNAIVNSAAGAAGALAGWAMSSLGKKLAPGDLQSNMAPLSADRPASAPPPMNGSSSTSSSMAGPSHTTLSPTPSTLSSPAFSSNLGKPRGMQLGATKRTNPVDAWASSDLLDSTDNTDDWGAFSSVPASKASVPSASPSAADDLMELFDDWSPFANPPSSAPPVSANSSFGFDGTGFSTPVLTPTPMKPLSTPVLNPTPVNRMSSIAAPLNSPGSLPPPMVPIPVDKATELARRKEERKQRIAMLKEQKKQSAVRP</sequence>
<dbReference type="GO" id="GO:0004672">
    <property type="term" value="F:protein kinase activity"/>
    <property type="evidence" value="ECO:0007669"/>
    <property type="project" value="InterPro"/>
</dbReference>
<dbReference type="STRING" id="2282107.A0A286UL28"/>
<dbReference type="EMBL" id="NBII01000003">
    <property type="protein sequence ID" value="PAV20326.1"/>
    <property type="molecule type" value="Genomic_DNA"/>
</dbReference>
<organism evidence="3 4">
    <name type="scientific">Pyrrhoderma noxium</name>
    <dbReference type="NCBI Taxonomy" id="2282107"/>
    <lineage>
        <taxon>Eukaryota</taxon>
        <taxon>Fungi</taxon>
        <taxon>Dikarya</taxon>
        <taxon>Basidiomycota</taxon>
        <taxon>Agaricomycotina</taxon>
        <taxon>Agaricomycetes</taxon>
        <taxon>Hymenochaetales</taxon>
        <taxon>Hymenochaetaceae</taxon>
        <taxon>Pyrrhoderma</taxon>
    </lineage>
</organism>
<dbReference type="GO" id="GO:0005524">
    <property type="term" value="F:ATP binding"/>
    <property type="evidence" value="ECO:0007669"/>
    <property type="project" value="InterPro"/>
</dbReference>
<dbReference type="Gene3D" id="1.10.510.10">
    <property type="entry name" value="Transferase(Phosphotransferase) domain 1"/>
    <property type="match status" value="1"/>
</dbReference>
<dbReference type="InterPro" id="IPR000719">
    <property type="entry name" value="Prot_kinase_dom"/>
</dbReference>
<keyword evidence="4" id="KW-1185">Reference proteome</keyword>
<proteinExistence type="predicted"/>
<dbReference type="PANTHER" id="PTHR12984">
    <property type="entry name" value="SCY1-RELATED S/T PROTEIN KINASE-LIKE"/>
    <property type="match status" value="1"/>
</dbReference>
<protein>
    <submittedName>
        <fullName evidence="3">ARM repeat-containing</fullName>
    </submittedName>
</protein>
<dbReference type="InterPro" id="IPR011009">
    <property type="entry name" value="Kinase-like_dom_sf"/>
</dbReference>
<dbReference type="FunCoup" id="A0A286UL28">
    <property type="interactions" value="853"/>
</dbReference>
<dbReference type="InterPro" id="IPR051177">
    <property type="entry name" value="CIK-Related_Protein"/>
</dbReference>
<dbReference type="AlphaFoldDB" id="A0A286UL28"/>
<dbReference type="GO" id="GO:0006409">
    <property type="term" value="P:tRNA export from nucleus"/>
    <property type="evidence" value="ECO:0007669"/>
    <property type="project" value="TreeGrafter"/>
</dbReference>
<feature type="compositionally biased region" description="Low complexity" evidence="1">
    <location>
        <begin position="640"/>
        <end position="671"/>
    </location>
</feature>
<dbReference type="InterPro" id="IPR001245">
    <property type="entry name" value="Ser-Thr/Tyr_kinase_cat_dom"/>
</dbReference>
<dbReference type="PANTHER" id="PTHR12984:SF3">
    <property type="entry name" value="N-TERMINAL KINASE-LIKE PROTEIN"/>
    <property type="match status" value="1"/>
</dbReference>
<gene>
    <name evidence="3" type="ORF">PNOK_0295300</name>
</gene>
<feature type="domain" description="Protein kinase" evidence="2">
    <location>
        <begin position="1"/>
        <end position="299"/>
    </location>
</feature>
<evidence type="ECO:0000313" key="4">
    <source>
        <dbReference type="Proteomes" id="UP000217199"/>
    </source>
</evidence>
<dbReference type="SUPFAM" id="SSF48371">
    <property type="entry name" value="ARM repeat"/>
    <property type="match status" value="1"/>
</dbReference>
<dbReference type="Proteomes" id="UP000217199">
    <property type="component" value="Unassembled WGS sequence"/>
</dbReference>
<dbReference type="PROSITE" id="PS50011">
    <property type="entry name" value="PROTEIN_KINASE_DOM"/>
    <property type="match status" value="1"/>
</dbReference>
<accession>A0A286UL28</accession>
<feature type="region of interest" description="Disordered" evidence="1">
    <location>
        <begin position="622"/>
        <end position="688"/>
    </location>
</feature>
<dbReference type="InterPro" id="IPR016024">
    <property type="entry name" value="ARM-type_fold"/>
</dbReference>
<dbReference type="InterPro" id="IPR011989">
    <property type="entry name" value="ARM-like"/>
</dbReference>
<dbReference type="GO" id="GO:0005737">
    <property type="term" value="C:cytoplasm"/>
    <property type="evidence" value="ECO:0007669"/>
    <property type="project" value="TreeGrafter"/>
</dbReference>
<comment type="caution">
    <text evidence="3">The sequence shown here is derived from an EMBL/GenBank/DDBJ whole genome shotgun (WGS) entry which is preliminary data.</text>
</comment>
<dbReference type="Gene3D" id="1.25.10.10">
    <property type="entry name" value="Leucine-rich Repeat Variant"/>
    <property type="match status" value="1"/>
</dbReference>
<evidence type="ECO:0000256" key="1">
    <source>
        <dbReference type="SAM" id="MobiDB-lite"/>
    </source>
</evidence>
<dbReference type="Pfam" id="PF07714">
    <property type="entry name" value="PK_Tyr_Ser-Thr"/>
    <property type="match status" value="1"/>
</dbReference>
<reference evidence="3 4" key="1">
    <citation type="journal article" date="2017" name="Mol. Ecol.">
        <title>Comparative and population genomic landscape of Phellinus noxius: A hypervariable fungus causing root rot in trees.</title>
        <authorList>
            <person name="Chung C.L."/>
            <person name="Lee T.J."/>
            <person name="Akiba M."/>
            <person name="Lee H.H."/>
            <person name="Kuo T.H."/>
            <person name="Liu D."/>
            <person name="Ke H.M."/>
            <person name="Yokoi T."/>
            <person name="Roa M.B."/>
            <person name="Lu M.J."/>
            <person name="Chang Y.Y."/>
            <person name="Ann P.J."/>
            <person name="Tsai J.N."/>
            <person name="Chen C.Y."/>
            <person name="Tzean S.S."/>
            <person name="Ota Y."/>
            <person name="Hattori T."/>
            <person name="Sahashi N."/>
            <person name="Liou R.F."/>
            <person name="Kikuchi T."/>
            <person name="Tsai I.J."/>
        </authorList>
    </citation>
    <scope>NUCLEOTIDE SEQUENCE [LARGE SCALE GENOMIC DNA]</scope>
    <source>
        <strain evidence="3 4">FFPRI411160</strain>
    </source>
</reference>
<evidence type="ECO:0000259" key="2">
    <source>
        <dbReference type="PROSITE" id="PS50011"/>
    </source>
</evidence>
<dbReference type="Gene3D" id="3.30.200.20">
    <property type="entry name" value="Phosphorylase Kinase, domain 1"/>
    <property type="match status" value="1"/>
</dbReference>
<dbReference type="SUPFAM" id="SSF56112">
    <property type="entry name" value="Protein kinase-like (PK-like)"/>
    <property type="match status" value="1"/>
</dbReference>